<dbReference type="PANTHER" id="PTHR47331">
    <property type="entry name" value="PHD-TYPE DOMAIN-CONTAINING PROTEIN"/>
    <property type="match status" value="1"/>
</dbReference>
<feature type="non-terminal residue" evidence="2">
    <location>
        <position position="1"/>
    </location>
</feature>
<evidence type="ECO:0000313" key="3">
    <source>
        <dbReference type="Proteomes" id="UP000092093"/>
    </source>
</evidence>
<reference evidence="2 3" key="1">
    <citation type="submission" date="2015-09" db="EMBL/GenBank/DDBJ databases">
        <title>Aphanizomenon flos-aquae WA102.</title>
        <authorList>
            <person name="Driscoll C."/>
        </authorList>
    </citation>
    <scope>NUCLEOTIDE SEQUENCE [LARGE SCALE GENOMIC DNA]</scope>
    <source>
        <strain evidence="2">WA102</strain>
    </source>
</reference>
<comment type="caution">
    <text evidence="2">The sequence shown here is derived from an EMBL/GenBank/DDBJ whole genome shotgun (WGS) entry which is preliminary data.</text>
</comment>
<evidence type="ECO:0000256" key="1">
    <source>
        <dbReference type="SAM" id="Coils"/>
    </source>
</evidence>
<dbReference type="Proteomes" id="UP000092093">
    <property type="component" value="Unassembled WGS sequence"/>
</dbReference>
<dbReference type="AlphaFoldDB" id="A0A1B7WEE4"/>
<evidence type="ECO:0000313" key="2">
    <source>
        <dbReference type="EMBL" id="OBQ35373.1"/>
    </source>
</evidence>
<feature type="non-terminal residue" evidence="2">
    <location>
        <position position="438"/>
    </location>
</feature>
<accession>A0A1B7WEE4</accession>
<dbReference type="EMBL" id="LJOW01000384">
    <property type="protein sequence ID" value="OBQ35373.1"/>
    <property type="molecule type" value="Genomic_DNA"/>
</dbReference>
<proteinExistence type="predicted"/>
<keyword evidence="1" id="KW-0175">Coiled coil</keyword>
<dbReference type="PANTHER" id="PTHR47331:SF1">
    <property type="entry name" value="GAG-LIKE PROTEIN"/>
    <property type="match status" value="1"/>
</dbReference>
<organism evidence="2 3">
    <name type="scientific">Aphanizomenon flos-aquae WA102</name>
    <dbReference type="NCBI Taxonomy" id="1710896"/>
    <lineage>
        <taxon>Bacteria</taxon>
        <taxon>Bacillati</taxon>
        <taxon>Cyanobacteriota</taxon>
        <taxon>Cyanophyceae</taxon>
        <taxon>Nostocales</taxon>
        <taxon>Aphanizomenonaceae</taxon>
        <taxon>Aphanizomenon</taxon>
    </lineage>
</organism>
<feature type="coiled-coil region" evidence="1">
    <location>
        <begin position="240"/>
        <end position="269"/>
    </location>
</feature>
<protein>
    <submittedName>
        <fullName evidence="2">Uncharacterized protein</fullName>
    </submittedName>
</protein>
<gene>
    <name evidence="2" type="ORF">AN484_26255</name>
</gene>
<sequence>RRAGLETTETGGLTLVGLGDGCEEDSPVAYVVPLLTSSGEVREVTAHGLDYITSPVERVEMPDARSHFKQLEPGDLEDDEGPVDMLIGLDAADIFPKRVKAKDKVALYTSEFGTNFILAGRPAESPPGRARSLVAMEVPASPKKGQCTTAIPQERERVPNCRALEHFVPHNFISAEALGTDMPRRCATCKGCKECQFKMSALTFNENKELEVIMEGLTLDEEKKQWTAAYPFSKTPSLLIDNYNQARRMTEAAERRLKKQRRLEEFNKQFQDTVDRGVFKRLTPEELAAWKGPVNYIAMVEAFKEGPHQTTPLRICMNSALKQPPPSGLSLNDLLMKGPSALVSLCTVTLSIREYRYALTKDLSKFYQRVQANPLAQHVRRILWRDGDTSREPDVYVTTTVNFGDKPAGCVAIAALRMTAAKYGDKYPDAQYFLQYRT</sequence>
<name>A0A1B7WEE4_APHFL</name>